<dbReference type="EMBL" id="LAZR01007589">
    <property type="protein sequence ID" value="KKM84299.1"/>
    <property type="molecule type" value="Genomic_DNA"/>
</dbReference>
<feature type="domain" description="GHMP kinase C-terminal" evidence="7">
    <location>
        <begin position="226"/>
        <end position="302"/>
    </location>
</feature>
<protein>
    <recommendedName>
        <fullName evidence="9">GHMP kinase</fullName>
    </recommendedName>
</protein>
<comment type="similarity">
    <text evidence="5">Belongs to the GHMP kinase family.</text>
</comment>
<comment type="caution">
    <text evidence="8">The sequence shown here is derived from an EMBL/GenBank/DDBJ whole genome shotgun (WGS) entry which is preliminary data.</text>
</comment>
<dbReference type="SUPFAM" id="SSF54211">
    <property type="entry name" value="Ribosomal protein S5 domain 2-like"/>
    <property type="match status" value="1"/>
</dbReference>
<keyword evidence="2" id="KW-0547">Nucleotide-binding</keyword>
<dbReference type="PIRSF" id="PIRSF036406">
    <property type="entry name" value="Hept_kin"/>
    <property type="match status" value="1"/>
</dbReference>
<gene>
    <name evidence="8" type="ORF">LCGC14_1300620</name>
</gene>
<dbReference type="Pfam" id="PF08544">
    <property type="entry name" value="GHMP_kinases_C"/>
    <property type="match status" value="1"/>
</dbReference>
<keyword evidence="1" id="KW-0808">Transferase</keyword>
<dbReference type="PRINTS" id="PR00960">
    <property type="entry name" value="LMBPPROTEIN"/>
</dbReference>
<evidence type="ECO:0000313" key="8">
    <source>
        <dbReference type="EMBL" id="KKM84299.1"/>
    </source>
</evidence>
<keyword evidence="4" id="KW-0067">ATP-binding</keyword>
<dbReference type="Gene3D" id="3.30.230.120">
    <property type="match status" value="1"/>
</dbReference>
<dbReference type="PANTHER" id="PTHR32463:SF0">
    <property type="entry name" value="L-FUCOSE KINASE"/>
    <property type="match status" value="1"/>
</dbReference>
<accession>A0A0F9KQ68</accession>
<proteinExistence type="inferred from homology"/>
<dbReference type="Pfam" id="PF00288">
    <property type="entry name" value="GHMP_kinases_N"/>
    <property type="match status" value="1"/>
</dbReference>
<evidence type="ECO:0000259" key="6">
    <source>
        <dbReference type="Pfam" id="PF00288"/>
    </source>
</evidence>
<evidence type="ECO:0000256" key="2">
    <source>
        <dbReference type="ARBA" id="ARBA00022741"/>
    </source>
</evidence>
<dbReference type="SUPFAM" id="SSF55060">
    <property type="entry name" value="GHMP Kinase, C-terminal domain"/>
    <property type="match status" value="1"/>
</dbReference>
<keyword evidence="3" id="KW-0418">Kinase</keyword>
<evidence type="ECO:0000259" key="7">
    <source>
        <dbReference type="Pfam" id="PF08544"/>
    </source>
</evidence>
<dbReference type="PANTHER" id="PTHR32463">
    <property type="entry name" value="L-FUCOSE KINASE"/>
    <property type="match status" value="1"/>
</dbReference>
<sequence length="323" mass="35956">MIVVQTPLRISFLGGGTDFEDFYTKHGGAVLTTAINKSVFAIVKERFDDKIYINYSKKEIVDEVSEIEHELVRYAMLTTGVKRGVEITTLSDIPSEGSGLGSSSSVTVALLHALYTYQGILVPAERLADDACFIEIDLCKEPIGKQDQYIAAYGDLRFLTFSDDEVRAEDVWLSDEARRELNRDLMLLYTGTTRSSGEILSKQKENIPNRITVLNKMTQLAIIGKDALEKGDFCTFGSLLHENWGLKKKLTSSITNDEIDKLYLQALEAGTLGGKLCGAGGGGFLLLYCPKESQTKVREALRLRELPVQLEESGSRVIFDYRR</sequence>
<dbReference type="InterPro" id="IPR014606">
    <property type="entry name" value="Heptose_7-P_kinase"/>
</dbReference>
<evidence type="ECO:0000256" key="5">
    <source>
        <dbReference type="ARBA" id="ARBA00038121"/>
    </source>
</evidence>
<name>A0A0F9KQ68_9ZZZZ</name>
<dbReference type="GO" id="GO:0005524">
    <property type="term" value="F:ATP binding"/>
    <property type="evidence" value="ECO:0007669"/>
    <property type="project" value="UniProtKB-KW"/>
</dbReference>
<dbReference type="GO" id="GO:0042352">
    <property type="term" value="P:GDP-L-fucose salvage"/>
    <property type="evidence" value="ECO:0007669"/>
    <property type="project" value="TreeGrafter"/>
</dbReference>
<dbReference type="InterPro" id="IPR052203">
    <property type="entry name" value="GHMP_Kinase-Related"/>
</dbReference>
<dbReference type="InterPro" id="IPR013750">
    <property type="entry name" value="GHMP_kinase_C_dom"/>
</dbReference>
<evidence type="ECO:0000256" key="1">
    <source>
        <dbReference type="ARBA" id="ARBA00022679"/>
    </source>
</evidence>
<organism evidence="8">
    <name type="scientific">marine sediment metagenome</name>
    <dbReference type="NCBI Taxonomy" id="412755"/>
    <lineage>
        <taxon>unclassified sequences</taxon>
        <taxon>metagenomes</taxon>
        <taxon>ecological metagenomes</taxon>
    </lineage>
</organism>
<dbReference type="GO" id="GO:0050201">
    <property type="term" value="F:fucokinase activity"/>
    <property type="evidence" value="ECO:0007669"/>
    <property type="project" value="TreeGrafter"/>
</dbReference>
<dbReference type="InterPro" id="IPR006204">
    <property type="entry name" value="GHMP_kinase_N_dom"/>
</dbReference>
<evidence type="ECO:0000256" key="3">
    <source>
        <dbReference type="ARBA" id="ARBA00022777"/>
    </source>
</evidence>
<evidence type="ECO:0000256" key="4">
    <source>
        <dbReference type="ARBA" id="ARBA00022840"/>
    </source>
</evidence>
<reference evidence="8" key="1">
    <citation type="journal article" date="2015" name="Nature">
        <title>Complex archaea that bridge the gap between prokaryotes and eukaryotes.</title>
        <authorList>
            <person name="Spang A."/>
            <person name="Saw J.H."/>
            <person name="Jorgensen S.L."/>
            <person name="Zaremba-Niedzwiedzka K."/>
            <person name="Martijn J."/>
            <person name="Lind A.E."/>
            <person name="van Eijk R."/>
            <person name="Schleper C."/>
            <person name="Guy L."/>
            <person name="Ettema T.J."/>
        </authorList>
    </citation>
    <scope>NUCLEOTIDE SEQUENCE</scope>
</reference>
<evidence type="ECO:0008006" key="9">
    <source>
        <dbReference type="Google" id="ProtNLM"/>
    </source>
</evidence>
<feature type="domain" description="GHMP kinase N-terminal" evidence="6">
    <location>
        <begin position="79"/>
        <end position="154"/>
    </location>
</feature>
<dbReference type="InterPro" id="IPR036554">
    <property type="entry name" value="GHMP_kinase_C_sf"/>
</dbReference>
<dbReference type="InterPro" id="IPR020568">
    <property type="entry name" value="Ribosomal_Su5_D2-typ_SF"/>
</dbReference>
<dbReference type="InterPro" id="IPR001174">
    <property type="entry name" value="HddA/FKP"/>
</dbReference>
<dbReference type="AlphaFoldDB" id="A0A0F9KQ68"/>